<keyword evidence="1" id="KW-0812">Transmembrane</keyword>
<keyword evidence="1" id="KW-0472">Membrane</keyword>
<organism evidence="2 3">
    <name type="scientific">Plantactinospora soyae</name>
    <dbReference type="NCBI Taxonomy" id="1544732"/>
    <lineage>
        <taxon>Bacteria</taxon>
        <taxon>Bacillati</taxon>
        <taxon>Actinomycetota</taxon>
        <taxon>Actinomycetes</taxon>
        <taxon>Micromonosporales</taxon>
        <taxon>Micromonosporaceae</taxon>
        <taxon>Plantactinospora</taxon>
    </lineage>
</organism>
<sequence length="83" mass="8878">MSPAGPRPSRFPGRARSAPMSGRYAAGQVLAVGIVLLLALPLLPFILLIVAWIRFRDRASARAARRDSEAVSTGRRAAVHVTS</sequence>
<name>A0A927M4W3_9ACTN</name>
<evidence type="ECO:0000313" key="2">
    <source>
        <dbReference type="EMBL" id="MBE1488077.1"/>
    </source>
</evidence>
<dbReference type="Proteomes" id="UP000649753">
    <property type="component" value="Unassembled WGS sequence"/>
</dbReference>
<gene>
    <name evidence="2" type="ORF">H4W31_003715</name>
</gene>
<comment type="caution">
    <text evidence="2">The sequence shown here is derived from an EMBL/GenBank/DDBJ whole genome shotgun (WGS) entry which is preliminary data.</text>
</comment>
<protein>
    <submittedName>
        <fullName evidence="2">Uncharacterized protein</fullName>
    </submittedName>
</protein>
<keyword evidence="1" id="KW-1133">Transmembrane helix</keyword>
<reference evidence="2" key="1">
    <citation type="submission" date="2020-10" db="EMBL/GenBank/DDBJ databases">
        <title>Sequencing the genomes of 1000 actinobacteria strains.</title>
        <authorList>
            <person name="Klenk H.-P."/>
        </authorList>
    </citation>
    <scope>NUCLEOTIDE SEQUENCE</scope>
    <source>
        <strain evidence="2">DSM 46832</strain>
    </source>
</reference>
<dbReference type="EMBL" id="JADBEB010000001">
    <property type="protein sequence ID" value="MBE1488077.1"/>
    <property type="molecule type" value="Genomic_DNA"/>
</dbReference>
<proteinExistence type="predicted"/>
<feature type="transmembrane region" description="Helical" evidence="1">
    <location>
        <begin position="29"/>
        <end position="53"/>
    </location>
</feature>
<evidence type="ECO:0000256" key="1">
    <source>
        <dbReference type="SAM" id="Phobius"/>
    </source>
</evidence>
<evidence type="ECO:0000313" key="3">
    <source>
        <dbReference type="Proteomes" id="UP000649753"/>
    </source>
</evidence>
<dbReference type="RefSeq" id="WP_192767809.1">
    <property type="nucleotide sequence ID" value="NZ_JADBEB010000001.1"/>
</dbReference>
<keyword evidence="3" id="KW-1185">Reference proteome</keyword>
<accession>A0A927M4W3</accession>
<dbReference type="AlphaFoldDB" id="A0A927M4W3"/>